<accession>A0A5J4RF92</accession>
<dbReference type="Gene3D" id="1.25.40.390">
    <property type="match status" value="1"/>
</dbReference>
<proteinExistence type="predicted"/>
<dbReference type="GO" id="GO:0009279">
    <property type="term" value="C:cell outer membrane"/>
    <property type="evidence" value="ECO:0007669"/>
    <property type="project" value="UniProtKB-SubCell"/>
</dbReference>
<evidence type="ECO:0000256" key="2">
    <source>
        <dbReference type="ARBA" id="ARBA00022729"/>
    </source>
</evidence>
<protein>
    <submittedName>
        <fullName evidence="7">RagB/SusD family nutrient uptake outer membrane protein</fullName>
    </submittedName>
</protein>
<comment type="caution">
    <text evidence="7">The sequence shown here is derived from an EMBL/GenBank/DDBJ whole genome shotgun (WGS) entry which is preliminary data.</text>
</comment>
<keyword evidence="2" id="KW-0732">Signal</keyword>
<dbReference type="Pfam" id="PF14322">
    <property type="entry name" value="SusD-like_3"/>
    <property type="match status" value="1"/>
</dbReference>
<dbReference type="EMBL" id="SNRY01001361">
    <property type="protein sequence ID" value="KAA6331523.1"/>
    <property type="molecule type" value="Genomic_DNA"/>
</dbReference>
<evidence type="ECO:0000259" key="6">
    <source>
        <dbReference type="Pfam" id="PF14322"/>
    </source>
</evidence>
<gene>
    <name evidence="7" type="ORF">EZS27_019873</name>
</gene>
<dbReference type="Pfam" id="PF07980">
    <property type="entry name" value="SusD_RagB"/>
    <property type="match status" value="1"/>
</dbReference>
<evidence type="ECO:0000313" key="7">
    <source>
        <dbReference type="EMBL" id="KAA6331523.1"/>
    </source>
</evidence>
<evidence type="ECO:0000259" key="5">
    <source>
        <dbReference type="Pfam" id="PF07980"/>
    </source>
</evidence>
<feature type="domain" description="SusD-like N-terminal" evidence="6">
    <location>
        <begin position="22"/>
        <end position="224"/>
    </location>
</feature>
<keyword evidence="3" id="KW-0472">Membrane</keyword>
<keyword evidence="4" id="KW-0998">Cell outer membrane</keyword>
<sequence length="582" mass="67465">MKILKYIFICGLIVMPFSSCQDFLDVNPKATLSDDQLNSTDNVEKMVIAAYSLLENDNRNQSPVWYNGMRGGDAYKGGGGTSDMSFAYDLEVAATIKVNSEDYENKWVRTYVAISRANNVLSRIQNLEVADYPLKEQRAAEMRFLRAHHHFQIKELFKHIVWMDETIPQEEVIEQSNRKYTDQELWEKIADDFREAARVLPDPDKTDIGRANKYSAKAYLAKTLLFAAYIQDDQHNVISIDKEKLNEVVQLVDEIINSGYYKLNEDFAYNFLYDYENSRESILAIQSSNDDGTPYGRLNQYGMLSYPHSKEYGCCGMHLPSQSIVNAFKTDPVTGFPLFDTYQDDKIITGSDLEKPNRTVDPRLMHTVGILGRPYKYMPDYLVNSSFIRDSLQYGPFVSMKETEKFTCSCVTTARWFPGSSLNRDIIRYDEILLWKAEALIQLDREKEALPIINTIRSRAANSTEQLVMIDPRDSQTKPSANFHVKPYTDATWTKEFAWQALQWERRLEFAMESRRGEDLVRWGIAAEELNKYYEIEQKHRTTSFYNTAKFTKNKHEYLPIPSKQISFSRGLYVQNYGYETL</sequence>
<evidence type="ECO:0000256" key="4">
    <source>
        <dbReference type="ARBA" id="ARBA00023237"/>
    </source>
</evidence>
<comment type="subcellular location">
    <subcellularLocation>
        <location evidence="1">Cell outer membrane</location>
    </subcellularLocation>
</comment>
<name>A0A5J4RF92_9ZZZZ</name>
<reference evidence="7" key="1">
    <citation type="submission" date="2019-03" db="EMBL/GenBank/DDBJ databases">
        <title>Single cell metagenomics reveals metabolic interactions within the superorganism composed of flagellate Streblomastix strix and complex community of Bacteroidetes bacteria on its surface.</title>
        <authorList>
            <person name="Treitli S.C."/>
            <person name="Kolisko M."/>
            <person name="Husnik F."/>
            <person name="Keeling P."/>
            <person name="Hampl V."/>
        </authorList>
    </citation>
    <scope>NUCLEOTIDE SEQUENCE</scope>
    <source>
        <strain evidence="7">STM</strain>
    </source>
</reference>
<feature type="domain" description="RagB/SusD" evidence="5">
    <location>
        <begin position="280"/>
        <end position="579"/>
    </location>
</feature>
<dbReference type="InterPro" id="IPR011990">
    <property type="entry name" value="TPR-like_helical_dom_sf"/>
</dbReference>
<dbReference type="AlphaFoldDB" id="A0A5J4RF92"/>
<evidence type="ECO:0000256" key="3">
    <source>
        <dbReference type="ARBA" id="ARBA00023136"/>
    </source>
</evidence>
<dbReference type="InterPro" id="IPR033985">
    <property type="entry name" value="SusD-like_N"/>
</dbReference>
<dbReference type="InterPro" id="IPR012944">
    <property type="entry name" value="SusD_RagB_dom"/>
</dbReference>
<dbReference type="SUPFAM" id="SSF48452">
    <property type="entry name" value="TPR-like"/>
    <property type="match status" value="1"/>
</dbReference>
<organism evidence="7">
    <name type="scientific">termite gut metagenome</name>
    <dbReference type="NCBI Taxonomy" id="433724"/>
    <lineage>
        <taxon>unclassified sequences</taxon>
        <taxon>metagenomes</taxon>
        <taxon>organismal metagenomes</taxon>
    </lineage>
</organism>
<evidence type="ECO:0000256" key="1">
    <source>
        <dbReference type="ARBA" id="ARBA00004442"/>
    </source>
</evidence>